<accession>A0ABY9TUC3</accession>
<keyword evidence="1" id="KW-0732">Signal</keyword>
<feature type="chain" id="PRO_5046527328" evidence="1">
    <location>
        <begin position="23"/>
        <end position="398"/>
    </location>
</feature>
<dbReference type="Gene3D" id="3.40.50.1820">
    <property type="entry name" value="alpha/beta hydrolase"/>
    <property type="match status" value="1"/>
</dbReference>
<dbReference type="PANTHER" id="PTHR48098">
    <property type="entry name" value="ENTEROCHELIN ESTERASE-RELATED"/>
    <property type="match status" value="1"/>
</dbReference>
<dbReference type="InterPro" id="IPR013783">
    <property type="entry name" value="Ig-like_fold"/>
</dbReference>
<dbReference type="InterPro" id="IPR029058">
    <property type="entry name" value="AB_hydrolase_fold"/>
</dbReference>
<evidence type="ECO:0000313" key="2">
    <source>
        <dbReference type="EMBL" id="WNC72303.1"/>
    </source>
</evidence>
<dbReference type="SUPFAM" id="SSF53474">
    <property type="entry name" value="alpha/beta-Hydrolases"/>
    <property type="match status" value="1"/>
</dbReference>
<dbReference type="PANTHER" id="PTHR48098:SF6">
    <property type="entry name" value="FERRI-BACILLIBACTIN ESTERASE BESA"/>
    <property type="match status" value="1"/>
</dbReference>
<dbReference type="RefSeq" id="WP_348391422.1">
    <property type="nucleotide sequence ID" value="NZ_CP134145.1"/>
</dbReference>
<reference evidence="3" key="1">
    <citation type="submission" date="2023-09" db="EMBL/GenBank/DDBJ databases">
        <authorList>
            <person name="Li S."/>
            <person name="Li X."/>
            <person name="Zhang C."/>
            <person name="Zhao Z."/>
        </authorList>
    </citation>
    <scope>NUCLEOTIDE SEQUENCE [LARGE SCALE GENOMIC DNA]</scope>
    <source>
        <strain evidence="3">SQ149</strain>
    </source>
</reference>
<dbReference type="Gene3D" id="2.60.40.10">
    <property type="entry name" value="Immunoglobulins"/>
    <property type="match status" value="1"/>
</dbReference>
<keyword evidence="3" id="KW-1185">Reference proteome</keyword>
<name>A0ABY9TUC3_9GAMM</name>
<dbReference type="Pfam" id="PF00756">
    <property type="entry name" value="Esterase"/>
    <property type="match status" value="1"/>
</dbReference>
<evidence type="ECO:0000313" key="3">
    <source>
        <dbReference type="Proteomes" id="UP001258994"/>
    </source>
</evidence>
<dbReference type="GO" id="GO:0016787">
    <property type="term" value="F:hydrolase activity"/>
    <property type="evidence" value="ECO:0007669"/>
    <property type="project" value="UniProtKB-KW"/>
</dbReference>
<gene>
    <name evidence="2" type="ORF">RGQ13_19625</name>
</gene>
<feature type="signal peptide" evidence="1">
    <location>
        <begin position="1"/>
        <end position="22"/>
    </location>
</feature>
<dbReference type="InterPro" id="IPR050583">
    <property type="entry name" value="Mycobacterial_A85_antigen"/>
</dbReference>
<evidence type="ECO:0000256" key="1">
    <source>
        <dbReference type="SAM" id="SignalP"/>
    </source>
</evidence>
<protein>
    <submittedName>
        <fullName evidence="2">Alpha/beta hydrolase-fold protein</fullName>
    </submittedName>
</protein>
<organism evidence="2 3">
    <name type="scientific">Thalassotalea psychrophila</name>
    <dbReference type="NCBI Taxonomy" id="3065647"/>
    <lineage>
        <taxon>Bacteria</taxon>
        <taxon>Pseudomonadati</taxon>
        <taxon>Pseudomonadota</taxon>
        <taxon>Gammaproteobacteria</taxon>
        <taxon>Alteromonadales</taxon>
        <taxon>Colwelliaceae</taxon>
        <taxon>Thalassotalea</taxon>
    </lineage>
</organism>
<dbReference type="PROSITE" id="PS51257">
    <property type="entry name" value="PROKAR_LIPOPROTEIN"/>
    <property type="match status" value="1"/>
</dbReference>
<dbReference type="EMBL" id="CP134145">
    <property type="protein sequence ID" value="WNC72303.1"/>
    <property type="molecule type" value="Genomic_DNA"/>
</dbReference>
<dbReference type="Proteomes" id="UP001258994">
    <property type="component" value="Chromosome"/>
</dbReference>
<proteinExistence type="predicted"/>
<keyword evidence="2" id="KW-0378">Hydrolase</keyword>
<sequence length="398" mass="44991">MFRYIILLISIISLCACSPNNSEITLIVKVPENTPQHSKLTLGGDFNSWDPTADGFEMTAKGDGIFEYNFPTFEKGKILNFKVTRGSWDTVEISDTGANRDNRNYTVSGHTQVINIEVADWTDLSTKEAPSTVVGTVVVEDIELPTFKGQRKVRIYLPPHYKDSNERFPVIYMTDGQNVFDDKTANAGEWQMDELMEKFAENGSALTSIVVAVDHAGDNRRMEYLPFNDDDKVAHGIDGKHLAEAKGAEFADWLVNELKPSIDKQYRSKPEREYTSLMGSSMGGLISCYTALRHQEVISKAACLSSAFLKRLVGSHFIDYIKQTPKKYPMKFHIDIGDNEFGLFGDNILKETQEVYEELLLAGFNKPELRYQIIQGGTHDEPSWRSRTEDILLWLNKS</sequence>
<dbReference type="InterPro" id="IPR000801">
    <property type="entry name" value="Esterase-like"/>
</dbReference>